<dbReference type="Gramene" id="ERM97357">
    <property type="protein sequence ID" value="ERM97357"/>
    <property type="gene ID" value="AMTR_s00073p00179480"/>
</dbReference>
<dbReference type="EMBL" id="KI396509">
    <property type="protein sequence ID" value="ERM97357.1"/>
    <property type="molecule type" value="Genomic_DNA"/>
</dbReference>
<gene>
    <name evidence="1" type="ORF">AMTR_s00073p00179480</name>
</gene>
<dbReference type="AlphaFoldDB" id="W1NNJ3"/>
<name>W1NNJ3_AMBTC</name>
<dbReference type="Proteomes" id="UP000017836">
    <property type="component" value="Unassembled WGS sequence"/>
</dbReference>
<organism evidence="1 2">
    <name type="scientific">Amborella trichopoda</name>
    <dbReference type="NCBI Taxonomy" id="13333"/>
    <lineage>
        <taxon>Eukaryota</taxon>
        <taxon>Viridiplantae</taxon>
        <taxon>Streptophyta</taxon>
        <taxon>Embryophyta</taxon>
        <taxon>Tracheophyta</taxon>
        <taxon>Spermatophyta</taxon>
        <taxon>Magnoliopsida</taxon>
        <taxon>Amborellales</taxon>
        <taxon>Amborellaceae</taxon>
        <taxon>Amborella</taxon>
    </lineage>
</organism>
<evidence type="ECO:0000313" key="1">
    <source>
        <dbReference type="EMBL" id="ERM97357.1"/>
    </source>
</evidence>
<proteinExistence type="predicted"/>
<accession>W1NNJ3</accession>
<protein>
    <submittedName>
        <fullName evidence="1">Uncharacterized protein</fullName>
    </submittedName>
</protein>
<evidence type="ECO:0000313" key="2">
    <source>
        <dbReference type="Proteomes" id="UP000017836"/>
    </source>
</evidence>
<dbReference type="HOGENOM" id="CLU_2641441_0_0_1"/>
<sequence length="77" mass="8415">MKGVAAAAAISCGRQDRGLVMGDSEMKKRGAEGERKWECSGVVVAGGKRDGRIEAAVNWEWWQRIREKVVIWGAAVV</sequence>
<reference evidence="2" key="1">
    <citation type="journal article" date="2013" name="Science">
        <title>The Amborella genome and the evolution of flowering plants.</title>
        <authorList>
            <consortium name="Amborella Genome Project"/>
        </authorList>
    </citation>
    <scope>NUCLEOTIDE SEQUENCE [LARGE SCALE GENOMIC DNA]</scope>
</reference>
<keyword evidence="2" id="KW-1185">Reference proteome</keyword>